<evidence type="ECO:0000313" key="1">
    <source>
        <dbReference type="EMBL" id="CAH0729862.1"/>
    </source>
</evidence>
<dbReference type="OrthoDB" id="509497at2759"/>
<reference evidence="1" key="1">
    <citation type="submission" date="2021-12" db="EMBL/GenBank/DDBJ databases">
        <authorList>
            <person name="Martin H S."/>
        </authorList>
    </citation>
    <scope>NUCLEOTIDE SEQUENCE</scope>
</reference>
<evidence type="ECO:0000313" key="2">
    <source>
        <dbReference type="Proteomes" id="UP000838878"/>
    </source>
</evidence>
<proteinExistence type="predicted"/>
<dbReference type="AlphaFoldDB" id="A0A8J9V1Y3"/>
<dbReference type="EMBL" id="OV170228">
    <property type="protein sequence ID" value="CAH0729862.1"/>
    <property type="molecule type" value="Genomic_DNA"/>
</dbReference>
<feature type="non-terminal residue" evidence="1">
    <location>
        <position position="470"/>
    </location>
</feature>
<accession>A0A8J9V1Y3</accession>
<evidence type="ECO:0008006" key="3">
    <source>
        <dbReference type="Google" id="ProtNLM"/>
    </source>
</evidence>
<gene>
    <name evidence="1" type="ORF">BINO364_LOCUS14911</name>
</gene>
<dbReference type="Proteomes" id="UP000838878">
    <property type="component" value="Chromosome 8"/>
</dbReference>
<protein>
    <recommendedName>
        <fullName evidence="3">F-box domain-containing protein</fullName>
    </recommendedName>
</protein>
<name>A0A8J9V1Y3_9NEOP</name>
<keyword evidence="2" id="KW-1185">Reference proteome</keyword>
<organism evidence="1 2">
    <name type="scientific">Brenthis ino</name>
    <name type="common">lesser marbled fritillary</name>
    <dbReference type="NCBI Taxonomy" id="405034"/>
    <lineage>
        <taxon>Eukaryota</taxon>
        <taxon>Metazoa</taxon>
        <taxon>Ecdysozoa</taxon>
        <taxon>Arthropoda</taxon>
        <taxon>Hexapoda</taxon>
        <taxon>Insecta</taxon>
        <taxon>Pterygota</taxon>
        <taxon>Neoptera</taxon>
        <taxon>Endopterygota</taxon>
        <taxon>Lepidoptera</taxon>
        <taxon>Glossata</taxon>
        <taxon>Ditrysia</taxon>
        <taxon>Papilionoidea</taxon>
        <taxon>Nymphalidae</taxon>
        <taxon>Heliconiinae</taxon>
        <taxon>Argynnini</taxon>
        <taxon>Brenthis</taxon>
    </lineage>
</organism>
<dbReference type="SUPFAM" id="SSF81383">
    <property type="entry name" value="F-box domain"/>
    <property type="match status" value="1"/>
</dbReference>
<sequence>MSDNSQNGTCSDPIENYQKCTEEELDSDKCVKLKVDNHISAYLNKTNLDIKVEPNDISDSLIQKVFLNYIIVKQILSNLSWQDKCLCQQVCRTWHAAMQSLKKEQLSPEDFVLDLKLHSFNTSVKYKQSQKFYNEPLVVMTFTNEAGFCLTSQCQQIQPHPCSEPCNKEHSILDVVDKYSSAPKDCINILKCEYLIYMPLSHSETFEYTITHFKLLPFMGGLYIPAIPDVKYHTLNLRTYDNMKHEYYEFVNELTKDRIVKGLLVFVTDKYLLHPVEDIIFINYLKDVQKDIPYALGGCIIEDTIFQQSHLSDIVDAANNKKNFISENLISMGFFTIPKSSPNNEYNFSMYSLVIPSADLTKAKIQGTINEFAKRVPQFEYSVGLKLSCIGRDQKHTTEQNCLRAAFPNTRIIGCYGNGELGLNYPEKPQKDRIGDIIKRQRLQCTNQFDILYSYSTVFVYIGWGKITQP</sequence>
<dbReference type="InterPro" id="IPR036047">
    <property type="entry name" value="F-box-like_dom_sf"/>
</dbReference>